<dbReference type="PANTHER" id="PTHR31382">
    <property type="entry name" value="NA(+)/H(+) ANTIPORTER"/>
    <property type="match status" value="1"/>
</dbReference>
<evidence type="ECO:0000313" key="9">
    <source>
        <dbReference type="Proteomes" id="UP000007322"/>
    </source>
</evidence>
<feature type="transmembrane region" description="Helical" evidence="6">
    <location>
        <begin position="319"/>
        <end position="338"/>
    </location>
</feature>
<proteinExistence type="predicted"/>
<keyword evidence="9" id="KW-1185">Reference proteome</keyword>
<name>G2QN27_THET4</name>
<dbReference type="InterPro" id="IPR004712">
    <property type="entry name" value="Na+/H+_antiporter_fungi"/>
</dbReference>
<feature type="region of interest" description="Disordered" evidence="5">
    <location>
        <begin position="460"/>
        <end position="513"/>
    </location>
</feature>
<evidence type="ECO:0000256" key="1">
    <source>
        <dbReference type="ARBA" id="ARBA00004141"/>
    </source>
</evidence>
<organism evidence="8 9">
    <name type="scientific">Thermothelomyces thermophilus (strain ATCC 42464 / BCRC 31852 / DSM 1799)</name>
    <name type="common">Sporotrichum thermophile</name>
    <dbReference type="NCBI Taxonomy" id="573729"/>
    <lineage>
        <taxon>Eukaryota</taxon>
        <taxon>Fungi</taxon>
        <taxon>Dikarya</taxon>
        <taxon>Ascomycota</taxon>
        <taxon>Pezizomycotina</taxon>
        <taxon>Sordariomycetes</taxon>
        <taxon>Sordariomycetidae</taxon>
        <taxon>Sordariales</taxon>
        <taxon>Chaetomiaceae</taxon>
        <taxon>Thermothelomyces</taxon>
    </lineage>
</organism>
<feature type="transmembrane region" description="Helical" evidence="6">
    <location>
        <begin position="420"/>
        <end position="439"/>
    </location>
</feature>
<evidence type="ECO:0000313" key="8">
    <source>
        <dbReference type="EMBL" id="AEO61900.1"/>
    </source>
</evidence>
<evidence type="ECO:0000256" key="5">
    <source>
        <dbReference type="SAM" id="MobiDB-lite"/>
    </source>
</evidence>
<dbReference type="OrthoDB" id="5327978at2759"/>
<evidence type="ECO:0000256" key="2">
    <source>
        <dbReference type="ARBA" id="ARBA00022692"/>
    </source>
</evidence>
<dbReference type="STRING" id="573729.G2QN27"/>
<evidence type="ECO:0000256" key="4">
    <source>
        <dbReference type="ARBA" id="ARBA00023136"/>
    </source>
</evidence>
<dbReference type="RefSeq" id="XP_003667145.1">
    <property type="nucleotide sequence ID" value="XM_003667097.1"/>
</dbReference>
<feature type="transmembrane region" description="Helical" evidence="6">
    <location>
        <begin position="70"/>
        <end position="93"/>
    </location>
</feature>
<feature type="transmembrane region" description="Helical" evidence="6">
    <location>
        <begin position="12"/>
        <end position="30"/>
    </location>
</feature>
<keyword evidence="4 6" id="KW-0472">Membrane</keyword>
<feature type="transmembrane region" description="Helical" evidence="6">
    <location>
        <begin position="384"/>
        <end position="408"/>
    </location>
</feature>
<sequence>MPTLATTNFNILLSVLGGWLSLFGSVSYLFKGSFYLSEAPISLLVGVALSPRAANFIRPLEYALGSPDKLASITLALSRLVLGVQLVLAGVQLPSRYLRRQWRPLALLVGPVMAAMWIVASLLVWALVPDLPLLHALAVGACVAPTDPVLSSLIMKGRFADRNHPKGLQDLVVAEAGANGALAYPFLFLALYLIKCLGDGSGDGSAAEHHGGGGGGARAAVGQWFGEAWGYAVLLGIVYGAVVGWLARELLRRAEERRFVDRQSFLVPAVSLALFVVGTCGMIGSDDALACFAAGSAFAWDDRFRLDALDDSLQPTADMLLTVPVFLWYGAVCPWEAFRASPVVPLGKLVALAVLVLLARRLPWVFLLHWFIPPIGQARQAVFVGFFGPVGVSAIFYLYVALGFLRTLDVDGKPRADVRLLPEAVTVVVWFTTICSTFIHGLSIPFGKIGHFLPGTASRDPSPPFGPLGSPASSAHGDEPGTGLRRSVFRARGSSGPKVQPRPGEAVPDRRKASHYGKDVLVDVVEASQVAPAHASVPCERRMIRLPDEPTMAGTRETCGHGRAER</sequence>
<dbReference type="Proteomes" id="UP000007322">
    <property type="component" value="Chromosome 7"/>
</dbReference>
<dbReference type="VEuPathDB" id="FungiDB:MYCTH_2312648"/>
<feature type="transmembrane region" description="Helical" evidence="6">
    <location>
        <begin position="176"/>
        <end position="194"/>
    </location>
</feature>
<dbReference type="eggNOG" id="KOG4505">
    <property type="taxonomic scope" value="Eukaryota"/>
</dbReference>
<accession>G2QN27</accession>
<dbReference type="EMBL" id="CP003008">
    <property type="protein sequence ID" value="AEO61900.1"/>
    <property type="molecule type" value="Genomic_DNA"/>
</dbReference>
<feature type="domain" description="Cation/H+ exchanger transmembrane" evidence="7">
    <location>
        <begin position="30"/>
        <end position="445"/>
    </location>
</feature>
<keyword evidence="2 6" id="KW-0812">Transmembrane</keyword>
<gene>
    <name evidence="8" type="ORF">MYCTH_2312648</name>
</gene>
<feature type="transmembrane region" description="Helical" evidence="6">
    <location>
        <begin position="105"/>
        <end position="128"/>
    </location>
</feature>
<feature type="region of interest" description="Disordered" evidence="5">
    <location>
        <begin position="546"/>
        <end position="566"/>
    </location>
</feature>
<dbReference type="PANTHER" id="PTHR31382:SF1">
    <property type="entry name" value="SODIUM ION_PROTON EXCHANGER (EUROFUNG)"/>
    <property type="match status" value="1"/>
</dbReference>
<dbReference type="KEGG" id="mtm:MYCTH_2312648"/>
<feature type="transmembrane region" description="Helical" evidence="6">
    <location>
        <begin position="266"/>
        <end position="299"/>
    </location>
</feature>
<dbReference type="AlphaFoldDB" id="G2QN27"/>
<feature type="transmembrane region" description="Helical" evidence="6">
    <location>
        <begin position="350"/>
        <end position="372"/>
    </location>
</feature>
<dbReference type="Pfam" id="PF00999">
    <property type="entry name" value="Na_H_Exchanger"/>
    <property type="match status" value="1"/>
</dbReference>
<comment type="subcellular location">
    <subcellularLocation>
        <location evidence="1">Membrane</location>
        <topology evidence="1">Multi-pass membrane protein</topology>
    </subcellularLocation>
</comment>
<evidence type="ECO:0000256" key="3">
    <source>
        <dbReference type="ARBA" id="ARBA00022989"/>
    </source>
</evidence>
<evidence type="ECO:0000256" key="6">
    <source>
        <dbReference type="SAM" id="Phobius"/>
    </source>
</evidence>
<dbReference type="OMA" id="FFGIRGI"/>
<dbReference type="GO" id="GO:0005886">
    <property type="term" value="C:plasma membrane"/>
    <property type="evidence" value="ECO:0007669"/>
    <property type="project" value="InterPro"/>
</dbReference>
<dbReference type="InterPro" id="IPR006153">
    <property type="entry name" value="Cation/H_exchanger_TM"/>
</dbReference>
<dbReference type="HOGENOM" id="CLU_008635_5_1_1"/>
<reference evidence="8 9" key="1">
    <citation type="journal article" date="2011" name="Nat. Biotechnol.">
        <title>Comparative genomic analysis of the thermophilic biomass-degrading fungi Myceliophthora thermophila and Thielavia terrestris.</title>
        <authorList>
            <person name="Berka R.M."/>
            <person name="Grigoriev I.V."/>
            <person name="Otillar R."/>
            <person name="Salamov A."/>
            <person name="Grimwood J."/>
            <person name="Reid I."/>
            <person name="Ishmael N."/>
            <person name="John T."/>
            <person name="Darmond C."/>
            <person name="Moisan M.-C."/>
            <person name="Henrissat B."/>
            <person name="Coutinho P.M."/>
            <person name="Lombard V."/>
            <person name="Natvig D.O."/>
            <person name="Lindquist E."/>
            <person name="Schmutz J."/>
            <person name="Lucas S."/>
            <person name="Harris P."/>
            <person name="Powlowski J."/>
            <person name="Bellemare A."/>
            <person name="Taylor D."/>
            <person name="Butler G."/>
            <person name="de Vries R.P."/>
            <person name="Allijn I.E."/>
            <person name="van den Brink J."/>
            <person name="Ushinsky S."/>
            <person name="Storms R."/>
            <person name="Powell A.J."/>
            <person name="Paulsen I.T."/>
            <person name="Elbourne L.D.H."/>
            <person name="Baker S.E."/>
            <person name="Magnuson J."/>
            <person name="LaBoissiere S."/>
            <person name="Clutterbuck A.J."/>
            <person name="Martinez D."/>
            <person name="Wogulis M."/>
            <person name="de Leon A.L."/>
            <person name="Rey M.W."/>
            <person name="Tsang A."/>
        </authorList>
    </citation>
    <scope>NUCLEOTIDE SEQUENCE [LARGE SCALE GENOMIC DNA]</scope>
    <source>
        <strain evidence="9">ATCC 42464 / BCRC 31852 / DSM 1799</strain>
    </source>
</reference>
<dbReference type="GeneID" id="11509618"/>
<dbReference type="GO" id="GO:0036376">
    <property type="term" value="P:sodium ion export across plasma membrane"/>
    <property type="evidence" value="ECO:0007669"/>
    <property type="project" value="InterPro"/>
</dbReference>
<dbReference type="GO" id="GO:0015385">
    <property type="term" value="F:sodium:proton antiporter activity"/>
    <property type="evidence" value="ECO:0007669"/>
    <property type="project" value="InterPro"/>
</dbReference>
<dbReference type="GO" id="GO:0042391">
    <property type="term" value="P:regulation of membrane potential"/>
    <property type="evidence" value="ECO:0007669"/>
    <property type="project" value="InterPro"/>
</dbReference>
<dbReference type="InParanoid" id="G2QN27"/>
<feature type="transmembrane region" description="Helical" evidence="6">
    <location>
        <begin position="228"/>
        <end position="246"/>
    </location>
</feature>
<keyword evidence="3 6" id="KW-1133">Transmembrane helix</keyword>
<protein>
    <recommendedName>
        <fullName evidence="7">Cation/H+ exchanger transmembrane domain-containing protein</fullName>
    </recommendedName>
</protein>
<dbReference type="GO" id="GO:0120029">
    <property type="term" value="P:proton export across plasma membrane"/>
    <property type="evidence" value="ECO:0007669"/>
    <property type="project" value="InterPro"/>
</dbReference>
<evidence type="ECO:0000259" key="7">
    <source>
        <dbReference type="Pfam" id="PF00999"/>
    </source>
</evidence>
<feature type="transmembrane region" description="Helical" evidence="6">
    <location>
        <begin position="134"/>
        <end position="155"/>
    </location>
</feature>